<evidence type="ECO:0000259" key="1">
    <source>
        <dbReference type="PROSITE" id="PS51186"/>
    </source>
</evidence>
<name>J1GY97_9ACTO</name>
<dbReference type="GO" id="GO:0005737">
    <property type="term" value="C:cytoplasm"/>
    <property type="evidence" value="ECO:0007669"/>
    <property type="project" value="TreeGrafter"/>
</dbReference>
<sequence>MLHSLGAGVRAAFLLQRARRQRFAWPVTLTTPAVASRGLAGGAETVVLRAIRRTDAQAWYALRLADAARLSLWEATLPAGSPETLRSFSTYAREQNRLAHRGMAMPFIVEVDGALAGQVTAAPIHWDALSSASVGYWIGSRWEGRGVMALSVAMVLDHLLGPEVGLHRVEINVRPENARSLALCRRLGLREEGLRRGLMNIDGAWADHLSFAVVAEEVADGPGFVQRLKRM</sequence>
<dbReference type="Pfam" id="PF13302">
    <property type="entry name" value="Acetyltransf_3"/>
    <property type="match status" value="1"/>
</dbReference>
<dbReference type="SUPFAM" id="SSF55729">
    <property type="entry name" value="Acyl-CoA N-acyltransferases (Nat)"/>
    <property type="match status" value="1"/>
</dbReference>
<dbReference type="PROSITE" id="PS51186">
    <property type="entry name" value="GNAT"/>
    <property type="match status" value="1"/>
</dbReference>
<dbReference type="PATRIC" id="fig|1125718.3.peg.2507"/>
<dbReference type="Proteomes" id="UP000002941">
    <property type="component" value="Unassembled WGS sequence"/>
</dbReference>
<keyword evidence="2" id="KW-0808">Transferase</keyword>
<protein>
    <submittedName>
        <fullName evidence="2">Acetyltransferase (GNAT) domain protein</fullName>
    </submittedName>
</protein>
<organism evidence="2 3">
    <name type="scientific">Actinomyces massiliensis F0489</name>
    <dbReference type="NCBI Taxonomy" id="1125718"/>
    <lineage>
        <taxon>Bacteria</taxon>
        <taxon>Bacillati</taxon>
        <taxon>Actinomycetota</taxon>
        <taxon>Actinomycetes</taxon>
        <taxon>Actinomycetales</taxon>
        <taxon>Actinomycetaceae</taxon>
        <taxon>Actinomyces</taxon>
    </lineage>
</organism>
<dbReference type="Gene3D" id="3.40.630.30">
    <property type="match status" value="1"/>
</dbReference>
<dbReference type="InterPro" id="IPR000182">
    <property type="entry name" value="GNAT_dom"/>
</dbReference>
<feature type="domain" description="N-acetyltransferase" evidence="1">
    <location>
        <begin position="46"/>
        <end position="216"/>
    </location>
</feature>
<dbReference type="GO" id="GO:0008999">
    <property type="term" value="F:protein-N-terminal-alanine acetyltransferase activity"/>
    <property type="evidence" value="ECO:0007669"/>
    <property type="project" value="TreeGrafter"/>
</dbReference>
<dbReference type="PANTHER" id="PTHR43441">
    <property type="entry name" value="RIBOSOMAL-PROTEIN-SERINE ACETYLTRANSFERASE"/>
    <property type="match status" value="1"/>
</dbReference>
<dbReference type="AlphaFoldDB" id="J1GY97"/>
<dbReference type="GO" id="GO:1990189">
    <property type="term" value="F:protein N-terminal-serine acetyltransferase activity"/>
    <property type="evidence" value="ECO:0007669"/>
    <property type="project" value="TreeGrafter"/>
</dbReference>
<dbReference type="InterPro" id="IPR051908">
    <property type="entry name" value="Ribosomal_N-acetyltransferase"/>
</dbReference>
<reference evidence="2 3" key="1">
    <citation type="submission" date="2012-05" db="EMBL/GenBank/DDBJ databases">
        <authorList>
            <person name="Harkins D.M."/>
            <person name="Madupu R."/>
            <person name="Durkin A.S."/>
            <person name="Torralba M."/>
            <person name="Methe B."/>
            <person name="Sutton G.G."/>
            <person name="Nelson K.E."/>
        </authorList>
    </citation>
    <scope>NUCLEOTIDE SEQUENCE [LARGE SCALE GENOMIC DNA]</scope>
    <source>
        <strain evidence="2 3">F0489</strain>
    </source>
</reference>
<comment type="caution">
    <text evidence="2">The sequence shown here is derived from an EMBL/GenBank/DDBJ whole genome shotgun (WGS) entry which is preliminary data.</text>
</comment>
<proteinExistence type="predicted"/>
<dbReference type="RefSeq" id="WP_008733142.1">
    <property type="nucleotide sequence ID" value="NZ_AKFT01000194.1"/>
</dbReference>
<dbReference type="eggNOG" id="COG1670">
    <property type="taxonomic scope" value="Bacteria"/>
</dbReference>
<evidence type="ECO:0000313" key="2">
    <source>
        <dbReference type="EMBL" id="EJF38100.1"/>
    </source>
</evidence>
<dbReference type="InterPro" id="IPR016181">
    <property type="entry name" value="Acyl_CoA_acyltransferase"/>
</dbReference>
<accession>J1GY97</accession>
<dbReference type="EMBL" id="AKFT01000194">
    <property type="protein sequence ID" value="EJF38100.1"/>
    <property type="molecule type" value="Genomic_DNA"/>
</dbReference>
<dbReference type="OrthoDB" id="5242221at2"/>
<evidence type="ECO:0000313" key="3">
    <source>
        <dbReference type="Proteomes" id="UP000002941"/>
    </source>
</evidence>
<gene>
    <name evidence="2" type="ORF">HMPREF1318_2052</name>
</gene>
<keyword evidence="3" id="KW-1185">Reference proteome</keyword>
<dbReference type="PANTHER" id="PTHR43441:SF11">
    <property type="entry name" value="RIBOSOMAL-PROTEIN-SERINE ACETYLTRANSFERASE"/>
    <property type="match status" value="1"/>
</dbReference>